<dbReference type="Gene3D" id="2.30.30.830">
    <property type="match status" value="1"/>
</dbReference>
<evidence type="ECO:0000256" key="4">
    <source>
        <dbReference type="ARBA" id="ARBA00022519"/>
    </source>
</evidence>
<keyword evidence="8" id="KW-0472">Membrane</keyword>
<protein>
    <recommendedName>
        <fullName evidence="9">Type II secretion system protein GspC N-terminal domain-containing protein</fullName>
    </recommendedName>
</protein>
<organism evidence="10 11">
    <name type="scientific">Pseudomonas fluorescens</name>
    <dbReference type="NCBI Taxonomy" id="294"/>
    <lineage>
        <taxon>Bacteria</taxon>
        <taxon>Pseudomonadati</taxon>
        <taxon>Pseudomonadota</taxon>
        <taxon>Gammaproteobacteria</taxon>
        <taxon>Pseudomonadales</taxon>
        <taxon>Pseudomonadaceae</taxon>
        <taxon>Pseudomonas</taxon>
    </lineage>
</organism>
<evidence type="ECO:0000256" key="6">
    <source>
        <dbReference type="ARBA" id="ARBA00022927"/>
    </source>
</evidence>
<evidence type="ECO:0000256" key="8">
    <source>
        <dbReference type="ARBA" id="ARBA00023136"/>
    </source>
</evidence>
<dbReference type="GO" id="GO:0015031">
    <property type="term" value="P:protein transport"/>
    <property type="evidence" value="ECO:0007669"/>
    <property type="project" value="UniProtKB-KW"/>
</dbReference>
<keyword evidence="2" id="KW-0813">Transport</keyword>
<evidence type="ECO:0000313" key="11">
    <source>
        <dbReference type="Proteomes" id="UP000326018"/>
    </source>
</evidence>
<dbReference type="Pfam" id="PF11356">
    <property type="entry name" value="T2SSC"/>
    <property type="match status" value="1"/>
</dbReference>
<dbReference type="RefSeq" id="WP_224792388.1">
    <property type="nucleotide sequence ID" value="NZ_CABVIB010000017.1"/>
</dbReference>
<dbReference type="GO" id="GO:0005886">
    <property type="term" value="C:plasma membrane"/>
    <property type="evidence" value="ECO:0007669"/>
    <property type="project" value="UniProtKB-SubCell"/>
</dbReference>
<keyword evidence="6" id="KW-0653">Protein transport</keyword>
<feature type="domain" description="Type II secretion system protein GspC N-terminal" evidence="9">
    <location>
        <begin position="86"/>
        <end position="144"/>
    </location>
</feature>
<dbReference type="Proteomes" id="UP000326018">
    <property type="component" value="Unassembled WGS sequence"/>
</dbReference>
<name>A0A5E7DRH2_PSEFL</name>
<accession>A0A5E7DRH2</accession>
<evidence type="ECO:0000256" key="7">
    <source>
        <dbReference type="ARBA" id="ARBA00022989"/>
    </source>
</evidence>
<evidence type="ECO:0000256" key="2">
    <source>
        <dbReference type="ARBA" id="ARBA00022448"/>
    </source>
</evidence>
<keyword evidence="7" id="KW-1133">Transmembrane helix</keyword>
<dbReference type="InterPro" id="IPR024961">
    <property type="entry name" value="T2SS_GspC_N"/>
</dbReference>
<proteinExistence type="predicted"/>
<keyword evidence="4" id="KW-0997">Cell inner membrane</keyword>
<evidence type="ECO:0000256" key="3">
    <source>
        <dbReference type="ARBA" id="ARBA00022475"/>
    </source>
</evidence>
<gene>
    <name evidence="10" type="ORF">PS712_03459</name>
</gene>
<keyword evidence="3" id="KW-1003">Cell membrane</keyword>
<keyword evidence="5" id="KW-0812">Transmembrane</keyword>
<dbReference type="AlphaFoldDB" id="A0A5E7DRH2"/>
<reference evidence="10 11" key="1">
    <citation type="submission" date="2019-09" db="EMBL/GenBank/DDBJ databases">
        <authorList>
            <person name="Chandra G."/>
            <person name="Truman W A."/>
        </authorList>
    </citation>
    <scope>NUCLEOTIDE SEQUENCE [LARGE SCALE GENOMIC DNA]</scope>
    <source>
        <strain evidence="10">PS712</strain>
    </source>
</reference>
<sequence>MTFSLTAMTRLASRPIKVGLLLVPLAYAMFEVWQAWLFREQFAPALPEVSTLAHEPARVPLDATAVATVFGLTTNTTLRASTEPMTLQASFVVSNGLSRALLVDAQGPRLYQVGERLPGGSVLRRVEVNQVVLWNKGREERLTLQSPVARFLRRVESPAEPQTPVVSARFLRPFSGPSE</sequence>
<evidence type="ECO:0000256" key="5">
    <source>
        <dbReference type="ARBA" id="ARBA00022692"/>
    </source>
</evidence>
<dbReference type="EMBL" id="CABVIB010000017">
    <property type="protein sequence ID" value="VVO11054.1"/>
    <property type="molecule type" value="Genomic_DNA"/>
</dbReference>
<evidence type="ECO:0000313" key="10">
    <source>
        <dbReference type="EMBL" id="VVO11054.1"/>
    </source>
</evidence>
<evidence type="ECO:0000259" key="9">
    <source>
        <dbReference type="Pfam" id="PF11356"/>
    </source>
</evidence>
<evidence type="ECO:0000256" key="1">
    <source>
        <dbReference type="ARBA" id="ARBA00004533"/>
    </source>
</evidence>
<comment type="subcellular location">
    <subcellularLocation>
        <location evidence="1">Cell inner membrane</location>
    </subcellularLocation>
</comment>